<dbReference type="EMBL" id="LFKP01000016">
    <property type="protein sequence ID" value="OHV93750.1"/>
    <property type="molecule type" value="Genomic_DNA"/>
</dbReference>
<gene>
    <name evidence="2" type="ORF">AKG95_28855</name>
</gene>
<keyword evidence="2" id="KW-0614">Plasmid</keyword>
<geneLocation type="plasmid" evidence="2">
    <name>pMEG01</name>
</geneLocation>
<dbReference type="AlphaFoldDB" id="A0A1S1TZT4"/>
<protein>
    <submittedName>
        <fullName evidence="2">Uncharacterized protein</fullName>
    </submittedName>
</protein>
<accession>A0A1S1TZT4</accession>
<evidence type="ECO:0000313" key="2">
    <source>
        <dbReference type="EMBL" id="OHV93750.1"/>
    </source>
</evidence>
<reference evidence="2 3" key="1">
    <citation type="submission" date="2015-06" db="EMBL/GenBank/DDBJ databases">
        <title>Draft genome sequencing of a biphenyl-degrading bacterium, Janthinobacterium lividum MEG1.</title>
        <authorList>
            <person name="Shimodaira J."/>
            <person name="Hatta T."/>
        </authorList>
    </citation>
    <scope>NUCLEOTIDE SEQUENCE [LARGE SCALE GENOMIC DNA]</scope>
    <source>
        <strain evidence="2 3">MEG1</strain>
        <plasmid evidence="2">pMEG01</plasmid>
    </source>
</reference>
<comment type="caution">
    <text evidence="2">The sequence shown here is derived from an EMBL/GenBank/DDBJ whole genome shotgun (WGS) entry which is preliminary data.</text>
</comment>
<evidence type="ECO:0000256" key="1">
    <source>
        <dbReference type="SAM" id="MobiDB-lite"/>
    </source>
</evidence>
<feature type="region of interest" description="Disordered" evidence="1">
    <location>
        <begin position="27"/>
        <end position="54"/>
    </location>
</feature>
<evidence type="ECO:0000313" key="3">
    <source>
        <dbReference type="Proteomes" id="UP000179840"/>
    </source>
</evidence>
<proteinExistence type="predicted"/>
<name>A0A1S1TZT4_9BURK</name>
<organism evidence="2 3">
    <name type="scientific">Janthinobacterium lividum</name>
    <dbReference type="NCBI Taxonomy" id="29581"/>
    <lineage>
        <taxon>Bacteria</taxon>
        <taxon>Pseudomonadati</taxon>
        <taxon>Pseudomonadota</taxon>
        <taxon>Betaproteobacteria</taxon>
        <taxon>Burkholderiales</taxon>
        <taxon>Oxalobacteraceae</taxon>
        <taxon>Janthinobacterium</taxon>
    </lineage>
</organism>
<dbReference type="Proteomes" id="UP000179840">
    <property type="component" value="Unassembled WGS sequence"/>
</dbReference>
<sequence>MQQNADALASLEQGIVDLKEQVAKLTHVPKRPVKTSEAAAPTRTMPTRSNADPDSAQLLSIDLWGDKPSVVVGRKRGDGTEVTFLNEGEKQGRVTVKRADVGSQRAILATDRGDVVLNREE</sequence>